<protein>
    <submittedName>
        <fullName evidence="2">Uncharacterized protein</fullName>
    </submittedName>
</protein>
<feature type="compositionally biased region" description="Basic and acidic residues" evidence="1">
    <location>
        <begin position="1"/>
        <end position="10"/>
    </location>
</feature>
<name>A0A8C9A1C3_PROSS</name>
<dbReference type="Proteomes" id="UP000694414">
    <property type="component" value="Unplaced"/>
</dbReference>
<dbReference type="GeneTree" id="ENSGT00910000148110"/>
<dbReference type="Ensembl" id="ENSPSMT00000027286.1">
    <property type="protein sequence ID" value="ENSPSMP00000023494.1"/>
    <property type="gene ID" value="ENSPSMG00000016613.1"/>
</dbReference>
<proteinExistence type="predicted"/>
<evidence type="ECO:0000256" key="1">
    <source>
        <dbReference type="SAM" id="MobiDB-lite"/>
    </source>
</evidence>
<reference evidence="2" key="2">
    <citation type="submission" date="2025-09" db="UniProtKB">
        <authorList>
            <consortium name="Ensembl"/>
        </authorList>
    </citation>
    <scope>IDENTIFICATION</scope>
</reference>
<accession>A0A8C9A1C3</accession>
<evidence type="ECO:0000313" key="2">
    <source>
        <dbReference type="Ensembl" id="ENSPSMP00000023494.1"/>
    </source>
</evidence>
<reference evidence="2" key="1">
    <citation type="submission" date="2025-08" db="UniProtKB">
        <authorList>
            <consortium name="Ensembl"/>
        </authorList>
    </citation>
    <scope>IDENTIFICATION</scope>
</reference>
<keyword evidence="3" id="KW-1185">Reference proteome</keyword>
<feature type="region of interest" description="Disordered" evidence="1">
    <location>
        <begin position="1"/>
        <end position="38"/>
    </location>
</feature>
<feature type="compositionally biased region" description="Polar residues" evidence="1">
    <location>
        <begin position="17"/>
        <end position="26"/>
    </location>
</feature>
<sequence length="78" mass="8593">MQEVEQDRHRAVLGPASLNSVAWQSDPQLPSPEGSGSSLPHFYFPLPHKLGDMGNNPTFQGGHETRGFLLFSVIYKGK</sequence>
<evidence type="ECO:0000313" key="3">
    <source>
        <dbReference type="Proteomes" id="UP000694414"/>
    </source>
</evidence>
<organism evidence="2 3">
    <name type="scientific">Prolemur simus</name>
    <name type="common">Greater bamboo lemur</name>
    <name type="synonym">Hapalemur simus</name>
    <dbReference type="NCBI Taxonomy" id="1328070"/>
    <lineage>
        <taxon>Eukaryota</taxon>
        <taxon>Metazoa</taxon>
        <taxon>Chordata</taxon>
        <taxon>Craniata</taxon>
        <taxon>Vertebrata</taxon>
        <taxon>Euteleostomi</taxon>
        <taxon>Mammalia</taxon>
        <taxon>Eutheria</taxon>
        <taxon>Euarchontoglires</taxon>
        <taxon>Primates</taxon>
        <taxon>Strepsirrhini</taxon>
        <taxon>Lemuriformes</taxon>
        <taxon>Lemuridae</taxon>
        <taxon>Prolemur</taxon>
    </lineage>
</organism>
<feature type="compositionally biased region" description="Low complexity" evidence="1">
    <location>
        <begin position="27"/>
        <end position="38"/>
    </location>
</feature>
<dbReference type="AlphaFoldDB" id="A0A8C9A1C3"/>